<dbReference type="FunFam" id="3.40.50.2300:FF:000018">
    <property type="entry name" value="DNA-binding transcriptional regulator NtrC"/>
    <property type="match status" value="1"/>
</dbReference>
<dbReference type="OrthoDB" id="9804019at2"/>
<keyword evidence="6" id="KW-0804">Transcription</keyword>
<evidence type="ECO:0000256" key="6">
    <source>
        <dbReference type="ARBA" id="ARBA00023163"/>
    </source>
</evidence>
<dbReference type="InterPro" id="IPR058031">
    <property type="entry name" value="AAA_lid_NorR"/>
</dbReference>
<dbReference type="Pfam" id="PF25601">
    <property type="entry name" value="AAA_lid_14"/>
    <property type="match status" value="1"/>
</dbReference>
<name>A0A099KIP5_COLPS</name>
<keyword evidence="1 7" id="KW-0597">Phosphoprotein</keyword>
<dbReference type="PANTHER" id="PTHR32071:SF116">
    <property type="entry name" value="TRANSCRIPTIONAL REGULATORY PROTEIN GLRR"/>
    <property type="match status" value="1"/>
</dbReference>
<protein>
    <submittedName>
        <fullName evidence="10">Putative two component, sigma54 specific, transcriptional regulator</fullName>
    </submittedName>
</protein>
<dbReference type="Pfam" id="PF00158">
    <property type="entry name" value="Sigma54_activat"/>
    <property type="match status" value="1"/>
</dbReference>
<sequence length="457" mass="50837">MSQSTKPANKNSAKILIVDDDPSLLRLLSIRLSAAGYNVESAANAKIALGTLQHFIPQVVISDLRMEGMDGMALFEQIRVQHPNIPVVIMTAHGTIPDAINATKQGVFSFLTKPFESQELLDTVEQAIRLQPSSSEATCETELWRNNIISRSTVMTSLLQQAKQVANSDFSVLIHSQSGTGKELLAKAIHQASKRKDQVFTAINCAAIPEQLLESELFGHVKGAFTGAERNHQGLFQATDGGTLFLDEIGDMPLSFQVKLLRVLQEREVRPVGSTQAIKVDVRIISATHVNLTKAIKASTFREDLYYRLNVVELELPTLVQRREDIPLLVQYFLNQAVARSNMPIKSISQEAMELLISAPWPGNIRQLQNVVEQSVALSSESVISAGLVKNALRDDSTQFPSFQQARDHFERDYLSKLLKITAGNVSQAARIAQRNRTEFYKLLNRHHLVAESYRED</sequence>
<dbReference type="RefSeq" id="WP_033083386.1">
    <property type="nucleotide sequence ID" value="NZ_JQEC01000045.1"/>
</dbReference>
<dbReference type="PROSITE" id="PS00688">
    <property type="entry name" value="SIGMA54_INTERACT_3"/>
    <property type="match status" value="1"/>
</dbReference>
<evidence type="ECO:0000256" key="1">
    <source>
        <dbReference type="ARBA" id="ARBA00022553"/>
    </source>
</evidence>
<evidence type="ECO:0000313" key="10">
    <source>
        <dbReference type="EMBL" id="KGJ90669.1"/>
    </source>
</evidence>
<evidence type="ECO:0000256" key="2">
    <source>
        <dbReference type="ARBA" id="ARBA00022741"/>
    </source>
</evidence>
<evidence type="ECO:0000256" key="5">
    <source>
        <dbReference type="ARBA" id="ARBA00023015"/>
    </source>
</evidence>
<evidence type="ECO:0000259" key="9">
    <source>
        <dbReference type="PROSITE" id="PS50110"/>
    </source>
</evidence>
<evidence type="ECO:0000256" key="3">
    <source>
        <dbReference type="ARBA" id="ARBA00022840"/>
    </source>
</evidence>
<dbReference type="GO" id="GO:0005524">
    <property type="term" value="F:ATP binding"/>
    <property type="evidence" value="ECO:0007669"/>
    <property type="project" value="UniProtKB-KW"/>
</dbReference>
<dbReference type="InterPro" id="IPR025944">
    <property type="entry name" value="Sigma_54_int_dom_CS"/>
</dbReference>
<dbReference type="Gene3D" id="1.10.8.60">
    <property type="match status" value="1"/>
</dbReference>
<dbReference type="PATRIC" id="fig|28229.3.peg.3393"/>
<dbReference type="SUPFAM" id="SSF52540">
    <property type="entry name" value="P-loop containing nucleoside triphosphate hydrolases"/>
    <property type="match status" value="1"/>
</dbReference>
<dbReference type="AlphaFoldDB" id="A0A099KIP5"/>
<feature type="domain" description="Sigma-54 factor interaction" evidence="8">
    <location>
        <begin position="148"/>
        <end position="377"/>
    </location>
</feature>
<organism evidence="10 11">
    <name type="scientific">Colwellia psychrerythraea</name>
    <name type="common">Vibrio psychroerythus</name>
    <dbReference type="NCBI Taxonomy" id="28229"/>
    <lineage>
        <taxon>Bacteria</taxon>
        <taxon>Pseudomonadati</taxon>
        <taxon>Pseudomonadota</taxon>
        <taxon>Gammaproteobacteria</taxon>
        <taxon>Alteromonadales</taxon>
        <taxon>Colwelliaceae</taxon>
        <taxon>Colwellia</taxon>
    </lineage>
</organism>
<evidence type="ECO:0000259" key="8">
    <source>
        <dbReference type="PROSITE" id="PS50045"/>
    </source>
</evidence>
<dbReference type="GO" id="GO:0000160">
    <property type="term" value="P:phosphorelay signal transduction system"/>
    <property type="evidence" value="ECO:0007669"/>
    <property type="project" value="UniProtKB-KW"/>
</dbReference>
<dbReference type="SMART" id="SM00448">
    <property type="entry name" value="REC"/>
    <property type="match status" value="1"/>
</dbReference>
<comment type="caution">
    <text evidence="10">The sequence shown here is derived from an EMBL/GenBank/DDBJ whole genome shotgun (WGS) entry which is preliminary data.</text>
</comment>
<keyword evidence="4" id="KW-0902">Two-component regulatory system</keyword>
<dbReference type="Gene3D" id="3.40.50.300">
    <property type="entry name" value="P-loop containing nucleotide triphosphate hydrolases"/>
    <property type="match status" value="1"/>
</dbReference>
<dbReference type="Pfam" id="PF00072">
    <property type="entry name" value="Response_reg"/>
    <property type="match status" value="1"/>
</dbReference>
<accession>A0A099KIP5</accession>
<dbReference type="Proteomes" id="UP000029868">
    <property type="component" value="Unassembled WGS sequence"/>
</dbReference>
<evidence type="ECO:0000256" key="4">
    <source>
        <dbReference type="ARBA" id="ARBA00023012"/>
    </source>
</evidence>
<feature type="domain" description="Response regulatory" evidence="9">
    <location>
        <begin position="14"/>
        <end position="128"/>
    </location>
</feature>
<dbReference type="PROSITE" id="PS50110">
    <property type="entry name" value="RESPONSE_REGULATORY"/>
    <property type="match status" value="1"/>
</dbReference>
<dbReference type="InterPro" id="IPR009057">
    <property type="entry name" value="Homeodomain-like_sf"/>
</dbReference>
<dbReference type="SUPFAM" id="SSF52172">
    <property type="entry name" value="CheY-like"/>
    <property type="match status" value="1"/>
</dbReference>
<dbReference type="CDD" id="cd00009">
    <property type="entry name" value="AAA"/>
    <property type="match status" value="1"/>
</dbReference>
<dbReference type="GO" id="GO:0006355">
    <property type="term" value="P:regulation of DNA-templated transcription"/>
    <property type="evidence" value="ECO:0007669"/>
    <property type="project" value="InterPro"/>
</dbReference>
<gene>
    <name evidence="10" type="ORF">GAB14E_3475</name>
</gene>
<dbReference type="InterPro" id="IPR011006">
    <property type="entry name" value="CheY-like_superfamily"/>
</dbReference>
<dbReference type="InterPro" id="IPR002078">
    <property type="entry name" value="Sigma_54_int"/>
</dbReference>
<evidence type="ECO:0000256" key="7">
    <source>
        <dbReference type="PROSITE-ProRule" id="PRU00169"/>
    </source>
</evidence>
<keyword evidence="2" id="KW-0547">Nucleotide-binding</keyword>
<dbReference type="FunFam" id="3.40.50.300:FF:000006">
    <property type="entry name" value="DNA-binding transcriptional regulator NtrC"/>
    <property type="match status" value="1"/>
</dbReference>
<dbReference type="SUPFAM" id="SSF46689">
    <property type="entry name" value="Homeodomain-like"/>
    <property type="match status" value="1"/>
</dbReference>
<keyword evidence="3" id="KW-0067">ATP-binding</keyword>
<dbReference type="EMBL" id="JQEC01000045">
    <property type="protein sequence ID" value="KGJ90669.1"/>
    <property type="molecule type" value="Genomic_DNA"/>
</dbReference>
<proteinExistence type="predicted"/>
<evidence type="ECO:0000313" key="11">
    <source>
        <dbReference type="Proteomes" id="UP000029868"/>
    </source>
</evidence>
<feature type="modified residue" description="4-aspartylphosphate" evidence="7">
    <location>
        <position position="63"/>
    </location>
</feature>
<dbReference type="Gene3D" id="3.40.50.2300">
    <property type="match status" value="1"/>
</dbReference>
<keyword evidence="5" id="KW-0805">Transcription regulation</keyword>
<dbReference type="PANTHER" id="PTHR32071">
    <property type="entry name" value="TRANSCRIPTIONAL REGULATORY PROTEIN"/>
    <property type="match status" value="1"/>
</dbReference>
<dbReference type="InterPro" id="IPR001789">
    <property type="entry name" value="Sig_transdc_resp-reg_receiver"/>
</dbReference>
<dbReference type="InterPro" id="IPR027417">
    <property type="entry name" value="P-loop_NTPase"/>
</dbReference>
<dbReference type="InterPro" id="IPR003593">
    <property type="entry name" value="AAA+_ATPase"/>
</dbReference>
<reference evidence="10 11" key="1">
    <citation type="submission" date="2014-08" db="EMBL/GenBank/DDBJ databases">
        <title>Genomic and Phenotypic Diversity of Colwellia psychrerythraea strains from Disparate Marine Basins.</title>
        <authorList>
            <person name="Techtmann S.M."/>
            <person name="Stelling S.C."/>
            <person name="Utturkar S.M."/>
            <person name="Alshibli N."/>
            <person name="Harris A."/>
            <person name="Brown S.D."/>
            <person name="Hazen T.C."/>
        </authorList>
    </citation>
    <scope>NUCLEOTIDE SEQUENCE [LARGE SCALE GENOMIC DNA]</scope>
    <source>
        <strain evidence="10 11">GAB14E</strain>
    </source>
</reference>
<dbReference type="Gene3D" id="1.10.10.60">
    <property type="entry name" value="Homeodomain-like"/>
    <property type="match status" value="1"/>
</dbReference>
<dbReference type="SMART" id="SM00382">
    <property type="entry name" value="AAA"/>
    <property type="match status" value="1"/>
</dbReference>
<dbReference type="PROSITE" id="PS50045">
    <property type="entry name" value="SIGMA54_INTERACT_4"/>
    <property type="match status" value="1"/>
</dbReference>